<evidence type="ECO:0000313" key="2">
    <source>
        <dbReference type="Proteomes" id="UP000564704"/>
    </source>
</evidence>
<dbReference type="EMBL" id="SZWE01000001">
    <property type="protein sequence ID" value="MRU14053.1"/>
    <property type="molecule type" value="Genomic_DNA"/>
</dbReference>
<accession>A0A844CWQ9</accession>
<dbReference type="AlphaFoldDB" id="A0A844CWQ9"/>
<evidence type="ECO:0000313" key="1">
    <source>
        <dbReference type="EMBL" id="MRU14053.1"/>
    </source>
</evidence>
<proteinExistence type="predicted"/>
<name>A0A844CWQ9_9RHOB</name>
<keyword evidence="2" id="KW-1185">Reference proteome</keyword>
<organism evidence="1 2">
    <name type="scientific">Roseovarius bejariae</name>
    <dbReference type="NCBI Taxonomy" id="2576383"/>
    <lineage>
        <taxon>Bacteria</taxon>
        <taxon>Pseudomonadati</taxon>
        <taxon>Pseudomonadota</taxon>
        <taxon>Alphaproteobacteria</taxon>
        <taxon>Rhodobacterales</taxon>
        <taxon>Roseobacteraceae</taxon>
        <taxon>Roseovarius</taxon>
    </lineage>
</organism>
<protein>
    <recommendedName>
        <fullName evidence="3">Universal stress protein family protein</fullName>
    </recommendedName>
</protein>
<comment type="caution">
    <text evidence="1">The sequence shown here is derived from an EMBL/GenBank/DDBJ whole genome shotgun (WGS) entry which is preliminary data.</text>
</comment>
<dbReference type="OrthoDB" id="7738517at2"/>
<dbReference type="RefSeq" id="WP_154148370.1">
    <property type="nucleotide sequence ID" value="NZ_SZWE01000001.1"/>
</dbReference>
<reference evidence="1 2" key="1">
    <citation type="submission" date="2019-05" db="EMBL/GenBank/DDBJ databases">
        <title>Roseovarius bejariae sp. nov., a moderately halophylic bacterium isolated from a saline soil in Rambla Salada (Murcia).</title>
        <authorList>
            <person name="Castro D.J."/>
            <person name="Gomez-Altuve A."/>
            <person name="Reina J.C."/>
            <person name="Rodriguez M."/>
            <person name="Sampedro I."/>
            <person name="Llamas I."/>
            <person name="Martinez-Checa F."/>
        </authorList>
    </citation>
    <scope>NUCLEOTIDE SEQUENCE [LARGE SCALE GENOMIC DNA]</scope>
    <source>
        <strain evidence="1 2">A21</strain>
    </source>
</reference>
<sequence>MSAVSRKLIIAAESLEGADAALSLCRAILGLAPAMPSGLIIEPVGNDYWSGRDPKIISTRGILMMAPPRVDRLRRMARRDAAELGARLSDLAKDLDTEWDCTVAAGDLVGAACAELRDADILLLGQRPLFRGLSRVVLLGGEKGPSEAARILAGALAQESRTSVAVLSAETCADDQITALVERTHAVALVLDLQAGPVMSEESLKRVYMAARCPIVALGGARFGRITSKAGASRVDRRD</sequence>
<gene>
    <name evidence="1" type="ORF">FDP25_01275</name>
</gene>
<dbReference type="Proteomes" id="UP000564704">
    <property type="component" value="Unassembled WGS sequence"/>
</dbReference>
<evidence type="ECO:0008006" key="3">
    <source>
        <dbReference type="Google" id="ProtNLM"/>
    </source>
</evidence>